<keyword evidence="1" id="KW-0812">Transmembrane</keyword>
<evidence type="ECO:0000313" key="3">
    <source>
        <dbReference type="Proteomes" id="UP001610432"/>
    </source>
</evidence>
<evidence type="ECO:0000256" key="1">
    <source>
        <dbReference type="SAM" id="Phobius"/>
    </source>
</evidence>
<dbReference type="EMBL" id="JBFXLQ010000021">
    <property type="protein sequence ID" value="KAL2867123.1"/>
    <property type="molecule type" value="Genomic_DNA"/>
</dbReference>
<organism evidence="2 3">
    <name type="scientific">Aspergillus lucknowensis</name>
    <dbReference type="NCBI Taxonomy" id="176173"/>
    <lineage>
        <taxon>Eukaryota</taxon>
        <taxon>Fungi</taxon>
        <taxon>Dikarya</taxon>
        <taxon>Ascomycota</taxon>
        <taxon>Pezizomycotina</taxon>
        <taxon>Eurotiomycetes</taxon>
        <taxon>Eurotiomycetidae</taxon>
        <taxon>Eurotiales</taxon>
        <taxon>Aspergillaceae</taxon>
        <taxon>Aspergillus</taxon>
        <taxon>Aspergillus subgen. Nidulantes</taxon>
    </lineage>
</organism>
<dbReference type="RefSeq" id="XP_070886102.1">
    <property type="nucleotide sequence ID" value="XM_071024369.1"/>
</dbReference>
<feature type="transmembrane region" description="Helical" evidence="1">
    <location>
        <begin position="35"/>
        <end position="54"/>
    </location>
</feature>
<gene>
    <name evidence="2" type="ORF">BJX67DRAFT_115262</name>
</gene>
<proteinExistence type="predicted"/>
<keyword evidence="1" id="KW-0472">Membrane</keyword>
<protein>
    <submittedName>
        <fullName evidence="2">Uncharacterized protein</fullName>
    </submittedName>
</protein>
<reference evidence="2 3" key="1">
    <citation type="submission" date="2024-07" db="EMBL/GenBank/DDBJ databases">
        <title>Section-level genome sequencing and comparative genomics of Aspergillus sections Usti and Cavernicolus.</title>
        <authorList>
            <consortium name="Lawrence Berkeley National Laboratory"/>
            <person name="Nybo J.L."/>
            <person name="Vesth T.C."/>
            <person name="Theobald S."/>
            <person name="Frisvad J.C."/>
            <person name="Larsen T.O."/>
            <person name="Kjaerboelling I."/>
            <person name="Rothschild-Mancinelli K."/>
            <person name="Lyhne E.K."/>
            <person name="Kogle M.E."/>
            <person name="Barry K."/>
            <person name="Clum A."/>
            <person name="Na H."/>
            <person name="Ledsgaard L."/>
            <person name="Lin J."/>
            <person name="Lipzen A."/>
            <person name="Kuo A."/>
            <person name="Riley R."/>
            <person name="Mondo S."/>
            <person name="Labutti K."/>
            <person name="Haridas S."/>
            <person name="Pangalinan J."/>
            <person name="Salamov A.A."/>
            <person name="Simmons B.A."/>
            <person name="Magnuson J.K."/>
            <person name="Chen J."/>
            <person name="Drula E."/>
            <person name="Henrissat B."/>
            <person name="Wiebenga A."/>
            <person name="Lubbers R.J."/>
            <person name="Gomes A.C."/>
            <person name="Macurrencykelacurrency M.R."/>
            <person name="Stajich J."/>
            <person name="Grigoriev I.V."/>
            <person name="Mortensen U.H."/>
            <person name="De Vries R.P."/>
            <person name="Baker S.E."/>
            <person name="Andersen M.R."/>
        </authorList>
    </citation>
    <scope>NUCLEOTIDE SEQUENCE [LARGE SCALE GENOMIC DNA]</scope>
    <source>
        <strain evidence="2 3">CBS 449.75</strain>
    </source>
</reference>
<comment type="caution">
    <text evidence="2">The sequence shown here is derived from an EMBL/GenBank/DDBJ whole genome shotgun (WGS) entry which is preliminary data.</text>
</comment>
<accession>A0ABR4LRF1</accession>
<evidence type="ECO:0000313" key="2">
    <source>
        <dbReference type="EMBL" id="KAL2867123.1"/>
    </source>
</evidence>
<keyword evidence="3" id="KW-1185">Reference proteome</keyword>
<sequence>MLKLRLPIIRDARDINQDPRRHPEDPVPRDFARDFLLLQLVHGFLLLLVARLWLYNRVCGYGDKELVHF</sequence>
<keyword evidence="1" id="KW-1133">Transmembrane helix</keyword>
<name>A0ABR4LRF1_9EURO</name>
<dbReference type="GeneID" id="98139441"/>
<dbReference type="Proteomes" id="UP001610432">
    <property type="component" value="Unassembled WGS sequence"/>
</dbReference>